<name>A0A0D9Z4J1_9ORYZ</name>
<keyword evidence="3" id="KW-1185">Reference proteome</keyword>
<feature type="compositionally biased region" description="Basic and acidic residues" evidence="1">
    <location>
        <begin position="280"/>
        <end position="304"/>
    </location>
</feature>
<sequence>MRAAGDEQLQPRVGQGIPLLRVRYRGPGAGSLSHIAHVSIRVCDGVSLSSTSWITARAAAAPQLQREGSEVVDSWLEGKGVCPCFQLLYGVKSGITRNYWYHVWPVMYNSSTTTEPQYYQHAQRYLFVIVIDRTIQSPQTAHTICIHHTLKKKKKKKKTRRNTGGWLFTSPALVGLPRAAAARGERRRAAEGRGGAAAPGGEEEEAAVVVGALVGVGEGGVGGVYADEVVGGRGGGVRGGVRVDGACEAAVRVLDLPRAGPRVEAEDVVERGGGGGGHVVRRDDGGRRGEGGRERRRRGVEARGGRRRGVRRGRRRRGTEREEAGGGQRGARGDHGCCLPRRETETRDARPLARLQLWLHLGWLLHWDDSVLLGEWRGLNTGIMKMGHVLNFSSSLVHRSLVQ</sequence>
<dbReference type="HOGENOM" id="CLU_060649_0_0_1"/>
<evidence type="ECO:0000313" key="2">
    <source>
        <dbReference type="EnsemblPlants" id="OGLUM03G10080.1"/>
    </source>
</evidence>
<organism evidence="2">
    <name type="scientific">Oryza glumipatula</name>
    <dbReference type="NCBI Taxonomy" id="40148"/>
    <lineage>
        <taxon>Eukaryota</taxon>
        <taxon>Viridiplantae</taxon>
        <taxon>Streptophyta</taxon>
        <taxon>Embryophyta</taxon>
        <taxon>Tracheophyta</taxon>
        <taxon>Spermatophyta</taxon>
        <taxon>Magnoliopsida</taxon>
        <taxon>Liliopsida</taxon>
        <taxon>Poales</taxon>
        <taxon>Poaceae</taxon>
        <taxon>BOP clade</taxon>
        <taxon>Oryzoideae</taxon>
        <taxon>Oryzeae</taxon>
        <taxon>Oryzinae</taxon>
        <taxon>Oryza</taxon>
    </lineage>
</organism>
<feature type="region of interest" description="Disordered" evidence="1">
    <location>
        <begin position="265"/>
        <end position="339"/>
    </location>
</feature>
<protein>
    <submittedName>
        <fullName evidence="2">Uncharacterized protein</fullName>
    </submittedName>
</protein>
<evidence type="ECO:0000313" key="3">
    <source>
        <dbReference type="Proteomes" id="UP000026961"/>
    </source>
</evidence>
<dbReference type="EnsemblPlants" id="OGLUM03G10080.1">
    <property type="protein sequence ID" value="OGLUM03G10080.1"/>
    <property type="gene ID" value="OGLUM03G10080"/>
</dbReference>
<dbReference type="Proteomes" id="UP000026961">
    <property type="component" value="Chromosome 3"/>
</dbReference>
<proteinExistence type="predicted"/>
<reference evidence="2" key="2">
    <citation type="submission" date="2018-05" db="EMBL/GenBank/DDBJ databases">
        <title>OgluRS3 (Oryza glumaepatula Reference Sequence Version 3).</title>
        <authorList>
            <person name="Zhang J."/>
            <person name="Kudrna D."/>
            <person name="Lee S."/>
            <person name="Talag J."/>
            <person name="Welchert J."/>
            <person name="Wing R.A."/>
        </authorList>
    </citation>
    <scope>NUCLEOTIDE SEQUENCE [LARGE SCALE GENOMIC DNA]</scope>
</reference>
<reference evidence="2" key="1">
    <citation type="submission" date="2015-04" db="UniProtKB">
        <authorList>
            <consortium name="EnsemblPlants"/>
        </authorList>
    </citation>
    <scope>IDENTIFICATION</scope>
</reference>
<accession>A0A0D9Z4J1</accession>
<feature type="compositionally biased region" description="Basic residues" evidence="1">
    <location>
        <begin position="305"/>
        <end position="318"/>
    </location>
</feature>
<dbReference type="AlphaFoldDB" id="A0A0D9Z4J1"/>
<dbReference type="Gramene" id="OGLUM03G10080.1">
    <property type="protein sequence ID" value="OGLUM03G10080.1"/>
    <property type="gene ID" value="OGLUM03G10080"/>
</dbReference>
<evidence type="ECO:0000256" key="1">
    <source>
        <dbReference type="SAM" id="MobiDB-lite"/>
    </source>
</evidence>